<evidence type="ECO:0000259" key="2">
    <source>
        <dbReference type="PROSITE" id="PS51208"/>
    </source>
</evidence>
<proteinExistence type="predicted"/>
<dbReference type="Proteomes" id="UP000241362">
    <property type="component" value="Unassembled WGS sequence"/>
</dbReference>
<dbReference type="EMBL" id="PZKE01000004">
    <property type="protein sequence ID" value="PTE15340.1"/>
    <property type="molecule type" value="Genomic_DNA"/>
</dbReference>
<dbReference type="InterPro" id="IPR051551">
    <property type="entry name" value="Autotransporter_adhesion"/>
</dbReference>
<name>A0A2T4JBP7_FUSBL</name>
<dbReference type="InterPro" id="IPR011050">
    <property type="entry name" value="Pectin_lyase_fold/virulence"/>
</dbReference>
<dbReference type="CDD" id="cd01344">
    <property type="entry name" value="PL2_Passenger_AT"/>
    <property type="match status" value="1"/>
</dbReference>
<dbReference type="InterPro" id="IPR036709">
    <property type="entry name" value="Autotransporte_beta_dom_sf"/>
</dbReference>
<dbReference type="GO" id="GO:0019867">
    <property type="term" value="C:outer membrane"/>
    <property type="evidence" value="ECO:0007669"/>
    <property type="project" value="InterPro"/>
</dbReference>
<comment type="caution">
    <text evidence="3">The sequence shown here is derived from an EMBL/GenBank/DDBJ whole genome shotgun (WGS) entry which is preliminary data.</text>
</comment>
<dbReference type="Pfam" id="PF03797">
    <property type="entry name" value="Autotransporter"/>
    <property type="match status" value="1"/>
</dbReference>
<dbReference type="Gene3D" id="2.40.128.130">
    <property type="entry name" value="Autotransporter beta-domain"/>
    <property type="match status" value="1"/>
</dbReference>
<dbReference type="InterPro" id="IPR005546">
    <property type="entry name" value="Autotransporte_beta"/>
</dbReference>
<dbReference type="InterPro" id="IPR006315">
    <property type="entry name" value="OM_autotransptr_brl_dom"/>
</dbReference>
<evidence type="ECO:0000256" key="1">
    <source>
        <dbReference type="SAM" id="SignalP"/>
    </source>
</evidence>
<dbReference type="SUPFAM" id="SSF103515">
    <property type="entry name" value="Autotransporter"/>
    <property type="match status" value="1"/>
</dbReference>
<dbReference type="AlphaFoldDB" id="A0A2T4JBP7"/>
<dbReference type="Pfam" id="PF18883">
    <property type="entry name" value="AC_1"/>
    <property type="match status" value="1"/>
</dbReference>
<dbReference type="PRINTS" id="PR00313">
    <property type="entry name" value="CABNDNGRPT"/>
</dbReference>
<dbReference type="PROSITE" id="PS51208">
    <property type="entry name" value="AUTOTRANSPORTER"/>
    <property type="match status" value="1"/>
</dbReference>
<accession>A0A2T4JBP7</accession>
<feature type="signal peptide" evidence="1">
    <location>
        <begin position="1"/>
        <end position="42"/>
    </location>
</feature>
<reference evidence="3 4" key="1">
    <citation type="submission" date="2018-03" db="EMBL/GenBank/DDBJ databases">
        <title>Rhodobacter blasticus.</title>
        <authorList>
            <person name="Meyer T.E."/>
            <person name="Miller S."/>
            <person name="Lodha T."/>
            <person name="Gandham S."/>
            <person name="Chintalapati S."/>
            <person name="Chintalapati V.R."/>
        </authorList>
    </citation>
    <scope>NUCLEOTIDE SEQUENCE [LARGE SCALE GENOMIC DNA]</scope>
    <source>
        <strain evidence="3 4">DSM 2131</strain>
    </source>
</reference>
<keyword evidence="1" id="KW-0732">Signal</keyword>
<organism evidence="3 4">
    <name type="scientific">Fuscovulum blasticum DSM 2131</name>
    <dbReference type="NCBI Taxonomy" id="1188250"/>
    <lineage>
        <taxon>Bacteria</taxon>
        <taxon>Pseudomonadati</taxon>
        <taxon>Pseudomonadota</taxon>
        <taxon>Alphaproteobacteria</taxon>
        <taxon>Rhodobacterales</taxon>
        <taxon>Paracoccaceae</taxon>
        <taxon>Pseudogemmobacter</taxon>
    </lineage>
</organism>
<dbReference type="PANTHER" id="PTHR35037">
    <property type="entry name" value="C-TERMINAL REGION OF AIDA-LIKE PROTEIN"/>
    <property type="match status" value="1"/>
</dbReference>
<protein>
    <recommendedName>
        <fullName evidence="2">Autotransporter domain-containing protein</fullName>
    </recommendedName>
</protein>
<evidence type="ECO:0000313" key="3">
    <source>
        <dbReference type="EMBL" id="PTE15340.1"/>
    </source>
</evidence>
<dbReference type="PANTHER" id="PTHR35037:SF3">
    <property type="entry name" value="C-TERMINAL REGION OF AIDA-LIKE PROTEIN"/>
    <property type="match status" value="1"/>
</dbReference>
<dbReference type="NCBIfam" id="TIGR01414">
    <property type="entry name" value="autotrans_barl"/>
    <property type="match status" value="1"/>
</dbReference>
<sequence>MPVQCGFPSSRISRPCRRALRSGISSLALLAGLVLANGPAHAACGPITDGDDTITCDQPGQLLPFAGNDTVTVNAGFNGAIVGDYRYPKPLPEIGYGNDHITVNSGAIVTQYINGDAFVWTPGIGPLGNDTIIFNEGAQFTPSQVSIFNGITGDLNYLRDISNIYPGPSLTIALGNDTILLNGGTINGDVVGDVWSADPSYAPFVTGGNDTIVLDGANIVYAYAGYSTSRGEIRGDYGDDLIALRKGSAVGVRGGTGNDTITLGESGLAGADIGKFIEGNEGDDLITLTSGTVGGPVSGDAGNDTLVLNGATIGGLMGGDGDDTATWSSGLLTEFDGGNGSDLLTVTAATWDGSQTLSGGDDVLADDGYIDTLTLSGLTVTANGSSLPDWERLVLADATALTLAGPGAEVGSGPATGGPLGMIVQGGTTLGFAESAFTLTGDLANAGTVVLGNGSAGDTLTVTAGYAGNGGTVTLDTVLGNDASATDILVVGGATSGTTTLVVNNIGGTGAATTTGILVVQTTDFTGSFVLQGGSVSAGDFTYTLAQGSEGWYLVAKAAVVEPPAPGSIHEALPAALLARLPTLEQRVGQRQWLGRDSSRVGVVDPARGAWMRVWGDKSEIRPESSTSGIAADRRDWGLQLGYDHPLERGDAGQWVLGITLQAGHSSTDATTAKGTGSIKADGLGLGVTGTWYGDNGLYVDLQGQVNRLKTDVTFDGATLLDGKGLTATAVGAEIGWRKAISANSALVPQAQLTWSHISGGSFTDDQGTLVDLGHNDQLIGRIGVAWEYEYSEGWLFGDRATSSEVNHREKVYVIGNLLHNFSGDTTVTVDGVALTQTNAATWAEIGVGGSYLWDGNKTIYTEMSYRRAIDGGDAEGLAATVGFRVQF</sequence>
<dbReference type="SUPFAM" id="SSF51126">
    <property type="entry name" value="Pectin lyase-like"/>
    <property type="match status" value="1"/>
</dbReference>
<keyword evidence="4" id="KW-1185">Reference proteome</keyword>
<dbReference type="InterPro" id="IPR043990">
    <property type="entry name" value="AC_1"/>
</dbReference>
<feature type="domain" description="Autotransporter" evidence="2">
    <location>
        <begin position="603"/>
        <end position="888"/>
    </location>
</feature>
<dbReference type="Gene3D" id="2.160.20.20">
    <property type="match status" value="1"/>
</dbReference>
<evidence type="ECO:0000313" key="4">
    <source>
        <dbReference type="Proteomes" id="UP000241362"/>
    </source>
</evidence>
<dbReference type="SMART" id="SM00869">
    <property type="entry name" value="Autotransporter"/>
    <property type="match status" value="1"/>
</dbReference>
<gene>
    <name evidence="3" type="ORF">C5F44_05940</name>
</gene>
<dbReference type="InterPro" id="IPR012332">
    <property type="entry name" value="Autotransporter_pectin_lyase_C"/>
</dbReference>
<feature type="chain" id="PRO_5015470148" description="Autotransporter domain-containing protein" evidence="1">
    <location>
        <begin position="43"/>
        <end position="888"/>
    </location>
</feature>